<organism evidence="2 3">
    <name type="scientific">Fasciola hepatica</name>
    <name type="common">Liver fluke</name>
    <dbReference type="NCBI Taxonomy" id="6192"/>
    <lineage>
        <taxon>Eukaryota</taxon>
        <taxon>Metazoa</taxon>
        <taxon>Spiralia</taxon>
        <taxon>Lophotrochozoa</taxon>
        <taxon>Platyhelminthes</taxon>
        <taxon>Trematoda</taxon>
        <taxon>Digenea</taxon>
        <taxon>Plagiorchiida</taxon>
        <taxon>Echinostomata</taxon>
        <taxon>Echinostomatoidea</taxon>
        <taxon>Fasciolidae</taxon>
        <taxon>Fasciola</taxon>
    </lineage>
</organism>
<keyword evidence="1" id="KW-0732">Signal</keyword>
<dbReference type="Proteomes" id="UP000230066">
    <property type="component" value="Unassembled WGS sequence"/>
</dbReference>
<keyword evidence="3" id="KW-1185">Reference proteome</keyword>
<reference evidence="2" key="1">
    <citation type="submission" date="2019-03" db="EMBL/GenBank/DDBJ databases">
        <title>Improved annotation for the trematode Fasciola hepatica.</title>
        <authorList>
            <person name="Choi Y.-J."/>
            <person name="Martin J."/>
            <person name="Mitreva M."/>
        </authorList>
    </citation>
    <scope>NUCLEOTIDE SEQUENCE [LARGE SCALE GENOMIC DNA]</scope>
</reference>
<name>A0A4E0QZ94_FASHE</name>
<evidence type="ECO:0000313" key="3">
    <source>
        <dbReference type="Proteomes" id="UP000230066"/>
    </source>
</evidence>
<proteinExistence type="predicted"/>
<feature type="signal peptide" evidence="1">
    <location>
        <begin position="1"/>
        <end position="30"/>
    </location>
</feature>
<accession>A0A4E0QZ94</accession>
<feature type="non-terminal residue" evidence="2">
    <location>
        <position position="508"/>
    </location>
</feature>
<gene>
    <name evidence="2" type="ORF">D915_010683</name>
</gene>
<dbReference type="EMBL" id="JXXN02009217">
    <property type="protein sequence ID" value="THD18671.1"/>
    <property type="molecule type" value="Genomic_DNA"/>
</dbReference>
<comment type="caution">
    <text evidence="2">The sequence shown here is derived from an EMBL/GenBank/DDBJ whole genome shotgun (WGS) entry which is preliminary data.</text>
</comment>
<protein>
    <submittedName>
        <fullName evidence="2">Uncharacterized protein</fullName>
    </submittedName>
</protein>
<evidence type="ECO:0000313" key="2">
    <source>
        <dbReference type="EMBL" id="THD18671.1"/>
    </source>
</evidence>
<evidence type="ECO:0000256" key="1">
    <source>
        <dbReference type="SAM" id="SignalP"/>
    </source>
</evidence>
<sequence length="508" mass="57820">MCHRTCFSAPVGRTLISFLSLFQLLTSVSSKSQSIVKLSRVISVGPNQMDTFQTVNFFLYSLDMIGVTVITNSGEVDEIVDKTTYFSLPIEQSRGHQYHGLVIQYKYPYEHEKATKQNSIRITFQARVCGRAQIECKANITEQLEHQIRVINVKQIYQIEVERKTYGRGETVHFTLIHIPFEYLYQNMGGGKSEYGGPKEILIEKVAVQQSDHSVVCVWTDLRLVDSLHLNCSIPLESFSGTWTIDLYEKYSDSPTVTQSFHVLQSAYPVPTVQIVHSNWERNPRNLTRIRLYVCANESDGNPIHGEMKVFLCPCPIEIVNPAHGRVLSKISAADSWWIVKTESCFRDTMDGLARPCAVDYAVAGPDGCGSFRLRTESLNAIDRSNQSPHGKLLVCVRVYDGIRGAFHSKCFTYTGPTKLSTILLYKYGLPTRASVQLDPWRWSNRQLIGRMIEQRPKSCLAKIRRNAEPTKPRFHRLIHMNMDSTGHTDLIISPIFGHYDVKLKFEQ</sequence>
<feature type="chain" id="PRO_5020037760" evidence="1">
    <location>
        <begin position="31"/>
        <end position="508"/>
    </location>
</feature>
<dbReference type="AlphaFoldDB" id="A0A4E0QZ94"/>